<reference evidence="1" key="1">
    <citation type="submission" date="2023-11" db="EMBL/GenBank/DDBJ databases">
        <authorList>
            <person name="Poullet M."/>
        </authorList>
    </citation>
    <scope>NUCLEOTIDE SEQUENCE</scope>
    <source>
        <strain evidence="1">E1834</strain>
    </source>
</reference>
<accession>A0ACB0ZQ06</accession>
<gene>
    <name evidence="1" type="ORF">MENTE1834_LOCUS28382</name>
</gene>
<comment type="caution">
    <text evidence="1">The sequence shown here is derived from an EMBL/GenBank/DDBJ whole genome shotgun (WGS) entry which is preliminary data.</text>
</comment>
<proteinExistence type="predicted"/>
<evidence type="ECO:0000313" key="1">
    <source>
        <dbReference type="EMBL" id="CAK5081167.1"/>
    </source>
</evidence>
<dbReference type="EMBL" id="CAVMJV010000043">
    <property type="protein sequence ID" value="CAK5081167.1"/>
    <property type="molecule type" value="Genomic_DNA"/>
</dbReference>
<protein>
    <submittedName>
        <fullName evidence="1">Uncharacterized protein</fullName>
    </submittedName>
</protein>
<organism evidence="1 2">
    <name type="scientific">Meloidogyne enterolobii</name>
    <name type="common">Root-knot nematode worm</name>
    <name type="synonym">Meloidogyne mayaguensis</name>
    <dbReference type="NCBI Taxonomy" id="390850"/>
    <lineage>
        <taxon>Eukaryota</taxon>
        <taxon>Metazoa</taxon>
        <taxon>Ecdysozoa</taxon>
        <taxon>Nematoda</taxon>
        <taxon>Chromadorea</taxon>
        <taxon>Rhabditida</taxon>
        <taxon>Tylenchina</taxon>
        <taxon>Tylenchomorpha</taxon>
        <taxon>Tylenchoidea</taxon>
        <taxon>Meloidogynidae</taxon>
        <taxon>Meloidogyninae</taxon>
        <taxon>Meloidogyne</taxon>
    </lineage>
</organism>
<keyword evidence="2" id="KW-1185">Reference proteome</keyword>
<evidence type="ECO:0000313" key="2">
    <source>
        <dbReference type="Proteomes" id="UP001497535"/>
    </source>
</evidence>
<sequence>MHEKNFENRSESRSCTRKTCKLLLKSENWVNFIKVGKNNDKNIKKYVM</sequence>
<name>A0ACB0ZQ06_MELEN</name>
<dbReference type="Proteomes" id="UP001497535">
    <property type="component" value="Unassembled WGS sequence"/>
</dbReference>